<name>A0A6P4ER15_DRORH</name>
<reference evidence="1" key="1">
    <citation type="submission" date="2025-08" db="UniProtKB">
        <authorList>
            <consortium name="RefSeq"/>
        </authorList>
    </citation>
    <scope>IDENTIFICATION</scope>
</reference>
<proteinExistence type="predicted"/>
<dbReference type="RefSeq" id="XP_016977463.1">
    <property type="nucleotide sequence ID" value="XM_017121974.1"/>
</dbReference>
<organism evidence="1">
    <name type="scientific">Drosophila rhopaloa</name>
    <name type="common">Fruit fly</name>
    <dbReference type="NCBI Taxonomy" id="1041015"/>
    <lineage>
        <taxon>Eukaryota</taxon>
        <taxon>Metazoa</taxon>
        <taxon>Ecdysozoa</taxon>
        <taxon>Arthropoda</taxon>
        <taxon>Hexapoda</taxon>
        <taxon>Insecta</taxon>
        <taxon>Pterygota</taxon>
        <taxon>Neoptera</taxon>
        <taxon>Endopterygota</taxon>
        <taxon>Diptera</taxon>
        <taxon>Brachycera</taxon>
        <taxon>Muscomorpha</taxon>
        <taxon>Ephydroidea</taxon>
        <taxon>Drosophilidae</taxon>
        <taxon>Drosophila</taxon>
        <taxon>Sophophora</taxon>
    </lineage>
</organism>
<accession>A0A6P4ER15</accession>
<dbReference type="PANTHER" id="PTHR14663">
    <property type="entry name" value="METHYLTRANSFERASE NSUN7-RELATED"/>
    <property type="match status" value="1"/>
</dbReference>
<gene>
    <name evidence="1" type="primary">LOC108043317</name>
</gene>
<dbReference type="AlphaFoldDB" id="A0A6P4ER15"/>
<sequence length="327" mass="38178">MYYMLLEIQRHVNDSSDDTLSLHDINKKEKPMFDPLRITKILSPGVSPNGRRSRTLKYCHSTTVKVKLKAGARWTLPTIANAAKLLRKPPILVNFQNEHEMRLAFSLIYDVFRYKVVMSNALNDVCFFEQHKEYKNDEQRIWLMLFELYDRQFKGRNSEEKDLQASLYKESEVTGGCKDIFQYINDFHDNLRTDLADVLWQHRVRLAASISRMRIRVGALKLSQLLPIHLQNEKVAIAAANPVVTGWINPFLVRNKEEADKILTEMGFTVHGPDDEEQLLVQHCKWDNICPLVISCIPKDRSEFTKSVLMTKHYFIMQYSFNKKTIP</sequence>
<protein>
    <submittedName>
        <fullName evidence="1">Uncharacterized protein LOC108043317</fullName>
    </submittedName>
</protein>
<dbReference type="PANTHER" id="PTHR14663:SF2">
    <property type="entry name" value="METHYLTRANSFERASE NSUN7-RELATED"/>
    <property type="match status" value="1"/>
</dbReference>
<dbReference type="OrthoDB" id="6817893at2759"/>
<evidence type="ECO:0000313" key="1">
    <source>
        <dbReference type="RefSeq" id="XP_016977463.1"/>
    </source>
</evidence>
<dbReference type="InterPro" id="IPR042620">
    <property type="entry name" value="NSUN7"/>
</dbReference>